<gene>
    <name evidence="3" type="ORF">KI387_002218</name>
</gene>
<dbReference type="Proteomes" id="UP000824469">
    <property type="component" value="Unassembled WGS sequence"/>
</dbReference>
<evidence type="ECO:0000313" key="3">
    <source>
        <dbReference type="EMBL" id="KAH9330110.1"/>
    </source>
</evidence>
<name>A0AA38LPR1_TAXCH</name>
<dbReference type="EMBL" id="JAHRHJ020000001">
    <property type="protein sequence ID" value="KAH9330110.1"/>
    <property type="molecule type" value="Genomic_DNA"/>
</dbReference>
<sequence>LNPMEMVEGLRGKRLMFVGDSINRNQWESLICILSTVVPPTRKYFGRPADGATSFVVKDYNFSVEFYWAPFLVEQGSIKSGNGSKEVLKLNAIEKHGVYWRDVDLLVFNTGHWWTHGNKVQLKDYFMEGDYLYPELDPLIAMNKGLTTWANWIDHNIDPAKTKVFFRGFSPHHFSSKQWNEPKGHKCNFETKPIFNESYIDPYPERMIMVEKVLAKMKFPISLMNITRLSDFRKDAHPSVNTLRKRKKLTPEQRNNPDLYGDCSHWCLPGLPDIWNELLYGSLLMNGLFVSTSN</sequence>
<dbReference type="PANTHER" id="PTHR32285:SF155">
    <property type="entry name" value="PROTEIN TRICHOME BIREFRINGENCE-LIKE 36"/>
    <property type="match status" value="1"/>
</dbReference>
<organism evidence="3 4">
    <name type="scientific">Taxus chinensis</name>
    <name type="common">Chinese yew</name>
    <name type="synonym">Taxus wallichiana var. chinensis</name>
    <dbReference type="NCBI Taxonomy" id="29808"/>
    <lineage>
        <taxon>Eukaryota</taxon>
        <taxon>Viridiplantae</taxon>
        <taxon>Streptophyta</taxon>
        <taxon>Embryophyta</taxon>
        <taxon>Tracheophyta</taxon>
        <taxon>Spermatophyta</taxon>
        <taxon>Pinopsida</taxon>
        <taxon>Pinidae</taxon>
        <taxon>Conifers II</taxon>
        <taxon>Cupressales</taxon>
        <taxon>Taxaceae</taxon>
        <taxon>Taxus</taxon>
    </lineage>
</organism>
<comment type="similarity">
    <text evidence="1">Belongs to the PC-esterase family. TBL subfamily.</text>
</comment>
<protein>
    <recommendedName>
        <fullName evidence="2">Trichome birefringence-like C-terminal domain-containing protein</fullName>
    </recommendedName>
</protein>
<feature type="domain" description="Trichome birefringence-like C-terminal" evidence="2">
    <location>
        <begin position="2"/>
        <end position="280"/>
    </location>
</feature>
<dbReference type="PANTHER" id="PTHR32285">
    <property type="entry name" value="PROTEIN TRICHOME BIREFRINGENCE-LIKE 9-RELATED"/>
    <property type="match status" value="1"/>
</dbReference>
<evidence type="ECO:0000256" key="1">
    <source>
        <dbReference type="ARBA" id="ARBA00007727"/>
    </source>
</evidence>
<evidence type="ECO:0000313" key="4">
    <source>
        <dbReference type="Proteomes" id="UP000824469"/>
    </source>
</evidence>
<dbReference type="GO" id="GO:0005794">
    <property type="term" value="C:Golgi apparatus"/>
    <property type="evidence" value="ECO:0007669"/>
    <property type="project" value="TreeGrafter"/>
</dbReference>
<dbReference type="AlphaFoldDB" id="A0AA38LPR1"/>
<dbReference type="InterPro" id="IPR029962">
    <property type="entry name" value="TBL"/>
</dbReference>
<keyword evidence="4" id="KW-1185">Reference proteome</keyword>
<dbReference type="GO" id="GO:0016413">
    <property type="term" value="F:O-acetyltransferase activity"/>
    <property type="evidence" value="ECO:0007669"/>
    <property type="project" value="InterPro"/>
</dbReference>
<dbReference type="Pfam" id="PF13839">
    <property type="entry name" value="PC-Esterase"/>
    <property type="match status" value="1"/>
</dbReference>
<reference evidence="3 4" key="1">
    <citation type="journal article" date="2021" name="Nat. Plants">
        <title>The Taxus genome provides insights into paclitaxel biosynthesis.</title>
        <authorList>
            <person name="Xiong X."/>
            <person name="Gou J."/>
            <person name="Liao Q."/>
            <person name="Li Y."/>
            <person name="Zhou Q."/>
            <person name="Bi G."/>
            <person name="Li C."/>
            <person name="Du R."/>
            <person name="Wang X."/>
            <person name="Sun T."/>
            <person name="Guo L."/>
            <person name="Liang H."/>
            <person name="Lu P."/>
            <person name="Wu Y."/>
            <person name="Zhang Z."/>
            <person name="Ro D.K."/>
            <person name="Shang Y."/>
            <person name="Huang S."/>
            <person name="Yan J."/>
        </authorList>
    </citation>
    <scope>NUCLEOTIDE SEQUENCE [LARGE SCALE GENOMIC DNA]</scope>
    <source>
        <strain evidence="3">Ta-2019</strain>
    </source>
</reference>
<feature type="non-terminal residue" evidence="3">
    <location>
        <position position="294"/>
    </location>
</feature>
<evidence type="ECO:0000259" key="2">
    <source>
        <dbReference type="Pfam" id="PF13839"/>
    </source>
</evidence>
<proteinExistence type="inferred from homology"/>
<dbReference type="InterPro" id="IPR026057">
    <property type="entry name" value="TBL_C"/>
</dbReference>
<accession>A0AA38LPR1</accession>
<dbReference type="OMA" id="RINMINK"/>
<comment type="caution">
    <text evidence="3">The sequence shown here is derived from an EMBL/GenBank/DDBJ whole genome shotgun (WGS) entry which is preliminary data.</text>
</comment>